<dbReference type="InParanoid" id="B4M0Y6"/>
<evidence type="ECO:0000313" key="2">
    <source>
        <dbReference type="Proteomes" id="UP000008792"/>
    </source>
</evidence>
<accession>B4M0Y6</accession>
<dbReference type="HOGENOM" id="CLU_1257259_0_0_1"/>
<dbReference type="OMA" id="AWESSIG"/>
<proteinExistence type="predicted"/>
<evidence type="ECO:0000313" key="1">
    <source>
        <dbReference type="EMBL" id="EDW67397.1"/>
    </source>
</evidence>
<reference evidence="1 2" key="1">
    <citation type="journal article" date="2007" name="Nature">
        <title>Evolution of genes and genomes on the Drosophila phylogeny.</title>
        <authorList>
            <consortium name="Drosophila 12 Genomes Consortium"/>
            <person name="Clark A.G."/>
            <person name="Eisen M.B."/>
            <person name="Smith D.R."/>
            <person name="Bergman C.M."/>
            <person name="Oliver B."/>
            <person name="Markow T.A."/>
            <person name="Kaufman T.C."/>
            <person name="Kellis M."/>
            <person name="Gelbart W."/>
            <person name="Iyer V.N."/>
            <person name="Pollard D.A."/>
            <person name="Sackton T.B."/>
            <person name="Larracuente A.M."/>
            <person name="Singh N.D."/>
            <person name="Abad J.P."/>
            <person name="Abt D.N."/>
            <person name="Adryan B."/>
            <person name="Aguade M."/>
            <person name="Akashi H."/>
            <person name="Anderson W.W."/>
            <person name="Aquadro C.F."/>
            <person name="Ardell D.H."/>
            <person name="Arguello R."/>
            <person name="Artieri C.G."/>
            <person name="Barbash D.A."/>
            <person name="Barker D."/>
            <person name="Barsanti P."/>
            <person name="Batterham P."/>
            <person name="Batzoglou S."/>
            <person name="Begun D."/>
            <person name="Bhutkar A."/>
            <person name="Blanco E."/>
            <person name="Bosak S.A."/>
            <person name="Bradley R.K."/>
            <person name="Brand A.D."/>
            <person name="Brent M.R."/>
            <person name="Brooks A.N."/>
            <person name="Brown R.H."/>
            <person name="Butlin R.K."/>
            <person name="Caggese C."/>
            <person name="Calvi B.R."/>
            <person name="Bernardo de Carvalho A."/>
            <person name="Caspi A."/>
            <person name="Castrezana S."/>
            <person name="Celniker S.E."/>
            <person name="Chang J.L."/>
            <person name="Chapple C."/>
            <person name="Chatterji S."/>
            <person name="Chinwalla A."/>
            <person name="Civetta A."/>
            <person name="Clifton S.W."/>
            <person name="Comeron J.M."/>
            <person name="Costello J.C."/>
            <person name="Coyne J.A."/>
            <person name="Daub J."/>
            <person name="David R.G."/>
            <person name="Delcher A.L."/>
            <person name="Delehaunty K."/>
            <person name="Do C.B."/>
            <person name="Ebling H."/>
            <person name="Edwards K."/>
            <person name="Eickbush T."/>
            <person name="Evans J.D."/>
            <person name="Filipski A."/>
            <person name="Findeiss S."/>
            <person name="Freyhult E."/>
            <person name="Fulton L."/>
            <person name="Fulton R."/>
            <person name="Garcia A.C."/>
            <person name="Gardiner A."/>
            <person name="Garfield D.A."/>
            <person name="Garvin B.E."/>
            <person name="Gibson G."/>
            <person name="Gilbert D."/>
            <person name="Gnerre S."/>
            <person name="Godfrey J."/>
            <person name="Good R."/>
            <person name="Gotea V."/>
            <person name="Gravely B."/>
            <person name="Greenberg A.J."/>
            <person name="Griffiths-Jones S."/>
            <person name="Gross S."/>
            <person name="Guigo R."/>
            <person name="Gustafson E.A."/>
            <person name="Haerty W."/>
            <person name="Hahn M.W."/>
            <person name="Halligan D.L."/>
            <person name="Halpern A.L."/>
            <person name="Halter G.M."/>
            <person name="Han M.V."/>
            <person name="Heger A."/>
            <person name="Hillier L."/>
            <person name="Hinrichs A.S."/>
            <person name="Holmes I."/>
            <person name="Hoskins R.A."/>
            <person name="Hubisz M.J."/>
            <person name="Hultmark D."/>
            <person name="Huntley M.A."/>
            <person name="Jaffe D.B."/>
            <person name="Jagadeeshan S."/>
            <person name="Jeck W.R."/>
            <person name="Johnson J."/>
            <person name="Jones C.D."/>
            <person name="Jordan W.C."/>
            <person name="Karpen G.H."/>
            <person name="Kataoka E."/>
            <person name="Keightley P.D."/>
            <person name="Kheradpour P."/>
            <person name="Kirkness E.F."/>
            <person name="Koerich L.B."/>
            <person name="Kristiansen K."/>
            <person name="Kudrna D."/>
            <person name="Kulathinal R.J."/>
            <person name="Kumar S."/>
            <person name="Kwok R."/>
            <person name="Lander E."/>
            <person name="Langley C.H."/>
            <person name="Lapoint R."/>
            <person name="Lazzaro B.P."/>
            <person name="Lee S.J."/>
            <person name="Levesque L."/>
            <person name="Li R."/>
            <person name="Lin C.F."/>
            <person name="Lin M.F."/>
            <person name="Lindblad-Toh K."/>
            <person name="Llopart A."/>
            <person name="Long M."/>
            <person name="Low L."/>
            <person name="Lozovsky E."/>
            <person name="Lu J."/>
            <person name="Luo M."/>
            <person name="Machado C.A."/>
            <person name="Makalowski W."/>
            <person name="Marzo M."/>
            <person name="Matsuda M."/>
            <person name="Matzkin L."/>
            <person name="McAllister B."/>
            <person name="McBride C.S."/>
            <person name="McKernan B."/>
            <person name="McKernan K."/>
            <person name="Mendez-Lago M."/>
            <person name="Minx P."/>
            <person name="Mollenhauer M.U."/>
            <person name="Montooth K."/>
            <person name="Mount S.M."/>
            <person name="Mu X."/>
            <person name="Myers E."/>
            <person name="Negre B."/>
            <person name="Newfeld S."/>
            <person name="Nielsen R."/>
            <person name="Noor M.A."/>
            <person name="O'Grady P."/>
            <person name="Pachter L."/>
            <person name="Papaceit M."/>
            <person name="Parisi M.J."/>
            <person name="Parisi M."/>
            <person name="Parts L."/>
            <person name="Pedersen J.S."/>
            <person name="Pesole G."/>
            <person name="Phillippy A.M."/>
            <person name="Ponting C.P."/>
            <person name="Pop M."/>
            <person name="Porcelli D."/>
            <person name="Powell J.R."/>
            <person name="Prohaska S."/>
            <person name="Pruitt K."/>
            <person name="Puig M."/>
            <person name="Quesneville H."/>
            <person name="Ram K.R."/>
            <person name="Rand D."/>
            <person name="Rasmussen M.D."/>
            <person name="Reed L.K."/>
            <person name="Reenan R."/>
            <person name="Reily A."/>
            <person name="Remington K.A."/>
            <person name="Rieger T.T."/>
            <person name="Ritchie M.G."/>
            <person name="Robin C."/>
            <person name="Rogers Y.H."/>
            <person name="Rohde C."/>
            <person name="Rozas J."/>
            <person name="Rubenfield M.J."/>
            <person name="Ruiz A."/>
            <person name="Russo S."/>
            <person name="Salzberg S.L."/>
            <person name="Sanchez-Gracia A."/>
            <person name="Saranga D.J."/>
            <person name="Sato H."/>
            <person name="Schaeffer S.W."/>
            <person name="Schatz M.C."/>
            <person name="Schlenke T."/>
            <person name="Schwartz R."/>
            <person name="Segarra C."/>
            <person name="Singh R.S."/>
            <person name="Sirot L."/>
            <person name="Sirota M."/>
            <person name="Sisneros N.B."/>
            <person name="Smith C.D."/>
            <person name="Smith T.F."/>
            <person name="Spieth J."/>
            <person name="Stage D.E."/>
            <person name="Stark A."/>
            <person name="Stephan W."/>
            <person name="Strausberg R.L."/>
            <person name="Strempel S."/>
            <person name="Sturgill D."/>
            <person name="Sutton G."/>
            <person name="Sutton G.G."/>
            <person name="Tao W."/>
            <person name="Teichmann S."/>
            <person name="Tobari Y.N."/>
            <person name="Tomimura Y."/>
            <person name="Tsolas J.M."/>
            <person name="Valente V.L."/>
            <person name="Venter E."/>
            <person name="Venter J.C."/>
            <person name="Vicario S."/>
            <person name="Vieira F.G."/>
            <person name="Vilella A.J."/>
            <person name="Villasante A."/>
            <person name="Walenz B."/>
            <person name="Wang J."/>
            <person name="Wasserman M."/>
            <person name="Watts T."/>
            <person name="Wilson D."/>
            <person name="Wilson R.K."/>
            <person name="Wing R.A."/>
            <person name="Wolfner M.F."/>
            <person name="Wong A."/>
            <person name="Wong G.K."/>
            <person name="Wu C.I."/>
            <person name="Wu G."/>
            <person name="Yamamoto D."/>
            <person name="Yang H.P."/>
            <person name="Yang S.P."/>
            <person name="Yorke J.A."/>
            <person name="Yoshida K."/>
            <person name="Zdobnov E."/>
            <person name="Zhang P."/>
            <person name="Zhang Y."/>
            <person name="Zimin A.V."/>
            <person name="Baldwin J."/>
            <person name="Abdouelleil A."/>
            <person name="Abdulkadir J."/>
            <person name="Abebe A."/>
            <person name="Abera B."/>
            <person name="Abreu J."/>
            <person name="Acer S.C."/>
            <person name="Aftuck L."/>
            <person name="Alexander A."/>
            <person name="An P."/>
            <person name="Anderson E."/>
            <person name="Anderson S."/>
            <person name="Arachi H."/>
            <person name="Azer M."/>
            <person name="Bachantsang P."/>
            <person name="Barry A."/>
            <person name="Bayul T."/>
            <person name="Berlin A."/>
            <person name="Bessette D."/>
            <person name="Bloom T."/>
            <person name="Blye J."/>
            <person name="Boguslavskiy L."/>
            <person name="Bonnet C."/>
            <person name="Boukhgalter B."/>
            <person name="Bourzgui I."/>
            <person name="Brown A."/>
            <person name="Cahill P."/>
            <person name="Channer S."/>
            <person name="Cheshatsang Y."/>
            <person name="Chuda L."/>
            <person name="Citroen M."/>
            <person name="Collymore A."/>
            <person name="Cooke P."/>
            <person name="Costello M."/>
            <person name="D'Aco K."/>
            <person name="Daza R."/>
            <person name="De Haan G."/>
            <person name="DeGray S."/>
            <person name="DeMaso C."/>
            <person name="Dhargay N."/>
            <person name="Dooley K."/>
            <person name="Dooley E."/>
            <person name="Doricent M."/>
            <person name="Dorje P."/>
            <person name="Dorjee K."/>
            <person name="Dupes A."/>
            <person name="Elong R."/>
            <person name="Falk J."/>
            <person name="Farina A."/>
            <person name="Faro S."/>
            <person name="Ferguson D."/>
            <person name="Fisher S."/>
            <person name="Foley C.D."/>
            <person name="Franke A."/>
            <person name="Friedrich D."/>
            <person name="Gadbois L."/>
            <person name="Gearin G."/>
            <person name="Gearin C.R."/>
            <person name="Giannoukos G."/>
            <person name="Goode T."/>
            <person name="Graham J."/>
            <person name="Grandbois E."/>
            <person name="Grewal S."/>
            <person name="Gyaltsen K."/>
            <person name="Hafez N."/>
            <person name="Hagos B."/>
            <person name="Hall J."/>
            <person name="Henson C."/>
            <person name="Hollinger A."/>
            <person name="Honan T."/>
            <person name="Huard M.D."/>
            <person name="Hughes L."/>
            <person name="Hurhula B."/>
            <person name="Husby M.E."/>
            <person name="Kamat A."/>
            <person name="Kanga B."/>
            <person name="Kashin S."/>
            <person name="Khazanovich D."/>
            <person name="Kisner P."/>
            <person name="Lance K."/>
            <person name="Lara M."/>
            <person name="Lee W."/>
            <person name="Lennon N."/>
            <person name="Letendre F."/>
            <person name="LeVine R."/>
            <person name="Lipovsky A."/>
            <person name="Liu X."/>
            <person name="Liu J."/>
            <person name="Liu S."/>
            <person name="Lokyitsang T."/>
            <person name="Lokyitsang Y."/>
            <person name="Lubonja R."/>
            <person name="Lui A."/>
            <person name="MacDonald P."/>
            <person name="Magnisalis V."/>
            <person name="Maru K."/>
            <person name="Matthews C."/>
            <person name="McCusker W."/>
            <person name="McDonough S."/>
            <person name="Mehta T."/>
            <person name="Meldrim J."/>
            <person name="Meneus L."/>
            <person name="Mihai O."/>
            <person name="Mihalev A."/>
            <person name="Mihova T."/>
            <person name="Mittelman R."/>
            <person name="Mlenga V."/>
            <person name="Montmayeur A."/>
            <person name="Mulrain L."/>
            <person name="Navidi A."/>
            <person name="Naylor J."/>
            <person name="Negash T."/>
            <person name="Nguyen T."/>
            <person name="Nguyen N."/>
            <person name="Nicol R."/>
            <person name="Norbu C."/>
            <person name="Norbu N."/>
            <person name="Novod N."/>
            <person name="O'Neill B."/>
            <person name="Osman S."/>
            <person name="Markiewicz E."/>
            <person name="Oyono O.L."/>
            <person name="Patti C."/>
            <person name="Phunkhang P."/>
            <person name="Pierre F."/>
            <person name="Priest M."/>
            <person name="Raghuraman S."/>
            <person name="Rege F."/>
            <person name="Reyes R."/>
            <person name="Rise C."/>
            <person name="Rogov P."/>
            <person name="Ross K."/>
            <person name="Ryan E."/>
            <person name="Settipalli S."/>
            <person name="Shea T."/>
            <person name="Sherpa N."/>
            <person name="Shi L."/>
            <person name="Shih D."/>
            <person name="Sparrow T."/>
            <person name="Spaulding J."/>
            <person name="Stalker J."/>
            <person name="Stange-Thomann N."/>
            <person name="Stavropoulos S."/>
            <person name="Stone C."/>
            <person name="Strader C."/>
            <person name="Tesfaye S."/>
            <person name="Thomson T."/>
            <person name="Thoulutsang Y."/>
            <person name="Thoulutsang D."/>
            <person name="Topham K."/>
            <person name="Topping I."/>
            <person name="Tsamla T."/>
            <person name="Vassiliev H."/>
            <person name="Vo A."/>
            <person name="Wangchuk T."/>
            <person name="Wangdi T."/>
            <person name="Weiand M."/>
            <person name="Wilkinson J."/>
            <person name="Wilson A."/>
            <person name="Yadav S."/>
            <person name="Young G."/>
            <person name="Yu Q."/>
            <person name="Zembek L."/>
            <person name="Zhong D."/>
            <person name="Zimmer A."/>
            <person name="Zwirko Z."/>
            <person name="Jaffe D.B."/>
            <person name="Alvarez P."/>
            <person name="Brockman W."/>
            <person name="Butler J."/>
            <person name="Chin C."/>
            <person name="Gnerre S."/>
            <person name="Grabherr M."/>
            <person name="Kleber M."/>
            <person name="Mauceli E."/>
            <person name="MacCallum I."/>
        </authorList>
    </citation>
    <scope>NUCLEOTIDE SEQUENCE [LARGE SCALE GENOMIC DNA]</scope>
    <source>
        <strain evidence="2">Tucson 15010-1051.87</strain>
    </source>
</reference>
<sequence length="220" mass="26110">MSKPTGIKRKRPTKWTSRQSKKLLNFLRKNPYEQPNSFDFYRKLSKTFMFDFEANVIRSKVKQIVKAYKNAKTLIDVNTNFPMSEVLEICPQYKELHDIFDKSPQLNRNAPMSEIPEGGNMEMPETKQITQPEDTTSIEIGKQPEEHLTGKLDAAKEVRIHRKSLSQQDIRLLELHLREKELDLKYFEIQTKERLARLQIESRERIAMRKLELRYRNSIN</sequence>
<evidence type="ECO:0008006" key="3">
    <source>
        <dbReference type="Google" id="ProtNLM"/>
    </source>
</evidence>
<keyword evidence="2" id="KW-1185">Reference proteome</keyword>
<organism evidence="1 2">
    <name type="scientific">Drosophila virilis</name>
    <name type="common">Fruit fly</name>
    <dbReference type="NCBI Taxonomy" id="7244"/>
    <lineage>
        <taxon>Eukaryota</taxon>
        <taxon>Metazoa</taxon>
        <taxon>Ecdysozoa</taxon>
        <taxon>Arthropoda</taxon>
        <taxon>Hexapoda</taxon>
        <taxon>Insecta</taxon>
        <taxon>Pterygota</taxon>
        <taxon>Neoptera</taxon>
        <taxon>Endopterygota</taxon>
        <taxon>Diptera</taxon>
        <taxon>Brachycera</taxon>
        <taxon>Muscomorpha</taxon>
        <taxon>Ephydroidea</taxon>
        <taxon>Drosophilidae</taxon>
        <taxon>Drosophila</taxon>
    </lineage>
</organism>
<name>B4M0Y6_DROVI</name>
<dbReference type="EMBL" id="CH940650">
    <property type="protein sequence ID" value="EDW67397.1"/>
    <property type="molecule type" value="Genomic_DNA"/>
</dbReference>
<dbReference type="AlphaFoldDB" id="B4M0Y6"/>
<gene>
    <name evidence="1" type="primary">Dvir\GJ23098</name>
    <name evidence="1" type="ORF">Dvir_GJ23098</name>
</gene>
<protein>
    <recommendedName>
        <fullName evidence="3">Myb/SANT-like DNA-binding domain-containing protein</fullName>
    </recommendedName>
</protein>
<dbReference type="Proteomes" id="UP000008792">
    <property type="component" value="Unassembled WGS sequence"/>
</dbReference>